<protein>
    <submittedName>
        <fullName evidence="6 8">E3 ubiquitin-protein ligase RNF181</fullName>
    </submittedName>
</protein>
<evidence type="ECO:0000313" key="9">
    <source>
        <dbReference type="WormBase" id="SRAE_2000403100"/>
    </source>
</evidence>
<gene>
    <name evidence="6 8 9" type="ORF">SRAE_2000403100</name>
</gene>
<dbReference type="GeneID" id="36381752"/>
<dbReference type="SMART" id="SM00744">
    <property type="entry name" value="RINGv"/>
    <property type="match status" value="1"/>
</dbReference>
<dbReference type="RefSeq" id="XP_024508582.1">
    <property type="nucleotide sequence ID" value="XM_024642853.1"/>
</dbReference>
<dbReference type="PROSITE" id="PS50089">
    <property type="entry name" value="ZF_RING_2"/>
    <property type="match status" value="1"/>
</dbReference>
<dbReference type="EMBL" id="LN609529">
    <property type="protein sequence ID" value="CEF69382.1"/>
    <property type="molecule type" value="Genomic_DNA"/>
</dbReference>
<feature type="domain" description="RING-type" evidence="5">
    <location>
        <begin position="79"/>
        <end position="125"/>
    </location>
</feature>
<keyword evidence="2 4" id="KW-0863">Zinc-finger</keyword>
<evidence type="ECO:0000313" key="7">
    <source>
        <dbReference type="Proteomes" id="UP000035682"/>
    </source>
</evidence>
<dbReference type="InterPro" id="IPR001841">
    <property type="entry name" value="Znf_RING"/>
</dbReference>
<reference evidence="8" key="3">
    <citation type="submission" date="2020-12" db="UniProtKB">
        <authorList>
            <consortium name="WormBaseParasite"/>
        </authorList>
    </citation>
    <scope>IDENTIFICATION</scope>
</reference>
<keyword evidence="1" id="KW-0479">Metal-binding</keyword>
<proteinExistence type="predicted"/>
<dbReference type="Pfam" id="PF13639">
    <property type="entry name" value="zf-RING_2"/>
    <property type="match status" value="1"/>
</dbReference>
<evidence type="ECO:0000256" key="4">
    <source>
        <dbReference type="PROSITE-ProRule" id="PRU00175"/>
    </source>
</evidence>
<dbReference type="OrthoDB" id="5772480at2759"/>
<dbReference type="PANTHER" id="PTHR14155:SF627">
    <property type="entry name" value="OS06G0192800 PROTEIN"/>
    <property type="match status" value="1"/>
</dbReference>
<dbReference type="CTD" id="36381752"/>
<reference evidence="6" key="2">
    <citation type="submission" date="2014-09" db="EMBL/GenBank/DDBJ databases">
        <authorList>
            <person name="Aslett A.Martin."/>
        </authorList>
    </citation>
    <scope>NUCLEOTIDE SEQUENCE</scope>
    <source>
        <strain evidence="6">ED321 Heterogonic</strain>
    </source>
</reference>
<dbReference type="SMART" id="SM00184">
    <property type="entry name" value="RING"/>
    <property type="match status" value="1"/>
</dbReference>
<sequence length="161" mass="18785">MVFFYFEKMDDYLAEHAPEPTSEERDMALLRFFSEYDHLRSTYELYLTLKGDRATKADPNVVASLPRMISKDINSSSQCTICLNHFGESDPNPEAEVMVMPCQHKFHSSCLKMWLDRASACPLCRKDLPSDDEFIEELKKKIDRSNKRQADIDELHDSMYM</sequence>
<dbReference type="InterPro" id="IPR053238">
    <property type="entry name" value="RING-H2_zinc_finger"/>
</dbReference>
<keyword evidence="3" id="KW-0862">Zinc</keyword>
<dbReference type="InterPro" id="IPR011016">
    <property type="entry name" value="Znf_RING-CH"/>
</dbReference>
<evidence type="ECO:0000313" key="8">
    <source>
        <dbReference type="WBParaSite" id="SRAE_2000403100.1"/>
    </source>
</evidence>
<evidence type="ECO:0000256" key="3">
    <source>
        <dbReference type="ARBA" id="ARBA00022833"/>
    </source>
</evidence>
<dbReference type="GO" id="GO:0008270">
    <property type="term" value="F:zinc ion binding"/>
    <property type="evidence" value="ECO:0007669"/>
    <property type="project" value="UniProtKB-KW"/>
</dbReference>
<dbReference type="STRING" id="34506.A0A090LI14"/>
<dbReference type="SUPFAM" id="SSF57850">
    <property type="entry name" value="RING/U-box"/>
    <property type="match status" value="1"/>
</dbReference>
<evidence type="ECO:0000256" key="2">
    <source>
        <dbReference type="ARBA" id="ARBA00022771"/>
    </source>
</evidence>
<accession>A0A090LI14</accession>
<keyword evidence="7" id="KW-1185">Reference proteome</keyword>
<dbReference type="InterPro" id="IPR013083">
    <property type="entry name" value="Znf_RING/FYVE/PHD"/>
</dbReference>
<evidence type="ECO:0000313" key="6">
    <source>
        <dbReference type="EMBL" id="CEF69382.1"/>
    </source>
</evidence>
<dbReference type="Gene3D" id="3.30.40.10">
    <property type="entry name" value="Zinc/RING finger domain, C3HC4 (zinc finger)"/>
    <property type="match status" value="1"/>
</dbReference>
<name>A0A090LI14_STRRB</name>
<dbReference type="WBParaSite" id="SRAE_2000403100.1">
    <property type="protein sequence ID" value="SRAE_2000403100.1"/>
    <property type="gene ID" value="WBGene00264259"/>
</dbReference>
<dbReference type="PANTHER" id="PTHR14155">
    <property type="entry name" value="RING FINGER DOMAIN-CONTAINING"/>
    <property type="match status" value="1"/>
</dbReference>
<evidence type="ECO:0000259" key="5">
    <source>
        <dbReference type="PROSITE" id="PS50089"/>
    </source>
</evidence>
<evidence type="ECO:0000256" key="1">
    <source>
        <dbReference type="ARBA" id="ARBA00022723"/>
    </source>
</evidence>
<dbReference type="Proteomes" id="UP000035682">
    <property type="component" value="Unplaced"/>
</dbReference>
<reference evidence="7" key="1">
    <citation type="submission" date="2014-09" db="EMBL/GenBank/DDBJ databases">
        <authorList>
            <person name="Martin A.A."/>
        </authorList>
    </citation>
    <scope>NUCLEOTIDE SEQUENCE</scope>
    <source>
        <strain evidence="7">ED321</strain>
    </source>
</reference>
<dbReference type="WormBase" id="SRAE_2000403100">
    <property type="protein sequence ID" value="SRP06301"/>
    <property type="gene ID" value="WBGene00264259"/>
</dbReference>
<organism evidence="6">
    <name type="scientific">Strongyloides ratti</name>
    <name type="common">Parasitic roundworm</name>
    <dbReference type="NCBI Taxonomy" id="34506"/>
    <lineage>
        <taxon>Eukaryota</taxon>
        <taxon>Metazoa</taxon>
        <taxon>Ecdysozoa</taxon>
        <taxon>Nematoda</taxon>
        <taxon>Chromadorea</taxon>
        <taxon>Rhabditida</taxon>
        <taxon>Tylenchina</taxon>
        <taxon>Panagrolaimomorpha</taxon>
        <taxon>Strongyloidoidea</taxon>
        <taxon>Strongyloididae</taxon>
        <taxon>Strongyloides</taxon>
    </lineage>
</organism>
<dbReference type="AlphaFoldDB" id="A0A090LI14"/>